<keyword evidence="4" id="KW-1185">Reference proteome</keyword>
<evidence type="ECO:0000313" key="3">
    <source>
        <dbReference type="EMBL" id="CAE8583374.1"/>
    </source>
</evidence>
<dbReference type="Proteomes" id="UP000654075">
    <property type="component" value="Unassembled WGS sequence"/>
</dbReference>
<organism evidence="3 4">
    <name type="scientific">Polarella glacialis</name>
    <name type="common">Dinoflagellate</name>
    <dbReference type="NCBI Taxonomy" id="89957"/>
    <lineage>
        <taxon>Eukaryota</taxon>
        <taxon>Sar</taxon>
        <taxon>Alveolata</taxon>
        <taxon>Dinophyceae</taxon>
        <taxon>Suessiales</taxon>
        <taxon>Suessiaceae</taxon>
        <taxon>Polarella</taxon>
    </lineage>
</organism>
<reference evidence="3" key="1">
    <citation type="submission" date="2021-02" db="EMBL/GenBank/DDBJ databases">
        <authorList>
            <person name="Dougan E. K."/>
            <person name="Rhodes N."/>
            <person name="Thang M."/>
            <person name="Chan C."/>
        </authorList>
    </citation>
    <scope>NUCLEOTIDE SEQUENCE</scope>
</reference>
<feature type="region of interest" description="Disordered" evidence="1">
    <location>
        <begin position="67"/>
        <end position="98"/>
    </location>
</feature>
<protein>
    <submittedName>
        <fullName evidence="3">Uncharacterized protein</fullName>
    </submittedName>
</protein>
<keyword evidence="2" id="KW-0472">Membrane</keyword>
<dbReference type="EMBL" id="CAJNNV010000705">
    <property type="protein sequence ID" value="CAE8583374.1"/>
    <property type="molecule type" value="Genomic_DNA"/>
</dbReference>
<evidence type="ECO:0000313" key="4">
    <source>
        <dbReference type="Proteomes" id="UP000654075"/>
    </source>
</evidence>
<feature type="compositionally biased region" description="Low complexity" evidence="1">
    <location>
        <begin position="67"/>
        <end position="80"/>
    </location>
</feature>
<accession>A0A813D4M2</accession>
<keyword evidence="2" id="KW-0812">Transmembrane</keyword>
<name>A0A813D4M2_POLGL</name>
<feature type="transmembrane region" description="Helical" evidence="2">
    <location>
        <begin position="128"/>
        <end position="145"/>
    </location>
</feature>
<feature type="compositionally biased region" description="Basic and acidic residues" evidence="1">
    <location>
        <begin position="179"/>
        <end position="196"/>
    </location>
</feature>
<feature type="compositionally biased region" description="Basic and acidic residues" evidence="1">
    <location>
        <begin position="86"/>
        <end position="98"/>
    </location>
</feature>
<evidence type="ECO:0000256" key="2">
    <source>
        <dbReference type="SAM" id="Phobius"/>
    </source>
</evidence>
<proteinExistence type="predicted"/>
<feature type="compositionally biased region" description="Low complexity" evidence="1">
    <location>
        <begin position="208"/>
        <end position="223"/>
    </location>
</feature>
<feature type="region of interest" description="Disordered" evidence="1">
    <location>
        <begin position="159"/>
        <end position="223"/>
    </location>
</feature>
<keyword evidence="2" id="KW-1133">Transmembrane helix</keyword>
<sequence length="223" mass="24074">MAAVSSCRSAAVRAASLLHARPLSASFSRGGVFAGLRIATAPRQPQQALTLAGALRLRCVGVRSFASEGGSAGKKSGTTGNDESESDRKFKESGEYDTQERYKRVGNPIAWANPTGGGVVEDTSSKHWTWVFPVVCGVILMLCLVSRWRNMRAENEEDMMEAPRISMPETSRFKYQPPPEERPEDLELSRDGREGDTLSSGYYGGGSSSNSSFSAPPASSSKW</sequence>
<gene>
    <name evidence="3" type="ORF">PGLA1383_LOCUS2346</name>
</gene>
<dbReference type="AlphaFoldDB" id="A0A813D4M2"/>
<evidence type="ECO:0000256" key="1">
    <source>
        <dbReference type="SAM" id="MobiDB-lite"/>
    </source>
</evidence>
<comment type="caution">
    <text evidence="3">The sequence shown here is derived from an EMBL/GenBank/DDBJ whole genome shotgun (WGS) entry which is preliminary data.</text>
</comment>
<dbReference type="OrthoDB" id="448928at2759"/>